<gene>
    <name evidence="6" type="ORF">UV12_C0008G0036</name>
</gene>
<accession>A0A0G1CCJ8</accession>
<evidence type="ECO:0000256" key="3">
    <source>
        <dbReference type="ARBA" id="ARBA00022827"/>
    </source>
</evidence>
<evidence type="ECO:0000259" key="5">
    <source>
        <dbReference type="PROSITE" id="PS51387"/>
    </source>
</evidence>
<dbReference type="Gene3D" id="3.30.70.2740">
    <property type="match status" value="1"/>
</dbReference>
<dbReference type="GO" id="GO:0004458">
    <property type="term" value="F:D-lactate dehydrogenase (cytochrome) activity"/>
    <property type="evidence" value="ECO:0007669"/>
    <property type="project" value="TreeGrafter"/>
</dbReference>
<protein>
    <submittedName>
        <fullName evidence="6">Oxidoreductase</fullName>
    </submittedName>
</protein>
<dbReference type="EMBL" id="LCDG01000008">
    <property type="protein sequence ID" value="KKS47368.1"/>
    <property type="molecule type" value="Genomic_DNA"/>
</dbReference>
<dbReference type="Proteomes" id="UP000034704">
    <property type="component" value="Unassembled WGS sequence"/>
</dbReference>
<keyword evidence="3" id="KW-0274">FAD</keyword>
<evidence type="ECO:0000313" key="7">
    <source>
        <dbReference type="Proteomes" id="UP000034704"/>
    </source>
</evidence>
<dbReference type="PANTHER" id="PTHR11748">
    <property type="entry name" value="D-LACTATE DEHYDROGENASE"/>
    <property type="match status" value="1"/>
</dbReference>
<dbReference type="InterPro" id="IPR006094">
    <property type="entry name" value="Oxid_FAD_bind_N"/>
</dbReference>
<dbReference type="Gene3D" id="3.30.465.10">
    <property type="match status" value="2"/>
</dbReference>
<dbReference type="InterPro" id="IPR016166">
    <property type="entry name" value="FAD-bd_PCMH"/>
</dbReference>
<dbReference type="InterPro" id="IPR016164">
    <property type="entry name" value="FAD-linked_Oxase-like_C"/>
</dbReference>
<dbReference type="Pfam" id="PF01565">
    <property type="entry name" value="FAD_binding_4"/>
    <property type="match status" value="1"/>
</dbReference>
<dbReference type="InterPro" id="IPR004113">
    <property type="entry name" value="FAD-bd_oxidored_4_C"/>
</dbReference>
<dbReference type="AlphaFoldDB" id="A0A0G1CCJ8"/>
<dbReference type="InterPro" id="IPR036318">
    <property type="entry name" value="FAD-bd_PCMH-like_sf"/>
</dbReference>
<evidence type="ECO:0000256" key="4">
    <source>
        <dbReference type="ARBA" id="ARBA00023002"/>
    </source>
</evidence>
<dbReference type="GO" id="GO:1903457">
    <property type="term" value="P:lactate catabolic process"/>
    <property type="evidence" value="ECO:0007669"/>
    <property type="project" value="TreeGrafter"/>
</dbReference>
<dbReference type="PANTHER" id="PTHR11748:SF119">
    <property type="entry name" value="D-2-HYDROXYGLUTARATE DEHYDROGENASE"/>
    <property type="match status" value="1"/>
</dbReference>
<dbReference type="STRING" id="1618756.UV12_C0008G0036"/>
<dbReference type="PROSITE" id="PS51387">
    <property type="entry name" value="FAD_PCMH"/>
    <property type="match status" value="1"/>
</dbReference>
<dbReference type="GO" id="GO:0071949">
    <property type="term" value="F:FAD binding"/>
    <property type="evidence" value="ECO:0007669"/>
    <property type="project" value="InterPro"/>
</dbReference>
<keyword evidence="4" id="KW-0560">Oxidoreductase</keyword>
<name>A0A0G1CCJ8_9BACT</name>
<dbReference type="Pfam" id="PF02913">
    <property type="entry name" value="FAD-oxidase_C"/>
    <property type="match status" value="1"/>
</dbReference>
<reference evidence="6 7" key="1">
    <citation type="journal article" date="2015" name="Nature">
        <title>rRNA introns, odd ribosomes, and small enigmatic genomes across a large radiation of phyla.</title>
        <authorList>
            <person name="Brown C.T."/>
            <person name="Hug L.A."/>
            <person name="Thomas B.C."/>
            <person name="Sharon I."/>
            <person name="Castelle C.J."/>
            <person name="Singh A."/>
            <person name="Wilkins M.J."/>
            <person name="Williams K.H."/>
            <person name="Banfield J.F."/>
        </authorList>
    </citation>
    <scope>NUCLEOTIDE SEQUENCE [LARGE SCALE GENOMIC DNA]</scope>
</reference>
<dbReference type="InterPro" id="IPR016171">
    <property type="entry name" value="Vanillyl_alc_oxidase_C-sub2"/>
</dbReference>
<feature type="domain" description="FAD-binding PCMH-type" evidence="5">
    <location>
        <begin position="37"/>
        <end position="267"/>
    </location>
</feature>
<dbReference type="Gene3D" id="1.10.45.10">
    <property type="entry name" value="Vanillyl-alcohol Oxidase, Chain A, domain 4"/>
    <property type="match status" value="1"/>
</dbReference>
<evidence type="ECO:0000256" key="1">
    <source>
        <dbReference type="ARBA" id="ARBA00001974"/>
    </source>
</evidence>
<dbReference type="InterPro" id="IPR016169">
    <property type="entry name" value="FAD-bd_PCMH_sub2"/>
</dbReference>
<dbReference type="SUPFAM" id="SSF56176">
    <property type="entry name" value="FAD-binding/transporter-associated domain-like"/>
    <property type="match status" value="1"/>
</dbReference>
<keyword evidence="2" id="KW-0285">Flavoprotein</keyword>
<comment type="cofactor">
    <cofactor evidence="1">
        <name>FAD</name>
        <dbReference type="ChEBI" id="CHEBI:57692"/>
    </cofactor>
</comment>
<organism evidence="6 7">
    <name type="scientific">Candidatus Nomurabacteria bacterium GW2011_GWC2_42_20</name>
    <dbReference type="NCBI Taxonomy" id="1618756"/>
    <lineage>
        <taxon>Bacteria</taxon>
        <taxon>Candidatus Nomuraibacteriota</taxon>
    </lineage>
</organism>
<dbReference type="GO" id="GO:0008720">
    <property type="term" value="F:D-lactate dehydrogenase (NAD+) activity"/>
    <property type="evidence" value="ECO:0007669"/>
    <property type="project" value="TreeGrafter"/>
</dbReference>
<proteinExistence type="predicted"/>
<evidence type="ECO:0000313" key="6">
    <source>
        <dbReference type="EMBL" id="KKS47368.1"/>
    </source>
</evidence>
<dbReference type="SUPFAM" id="SSF55103">
    <property type="entry name" value="FAD-linked oxidases, C-terminal domain"/>
    <property type="match status" value="1"/>
</dbReference>
<comment type="caution">
    <text evidence="6">The sequence shown here is derived from an EMBL/GenBank/DDBJ whole genome shotgun (WGS) entry which is preliminary data.</text>
</comment>
<sequence>MEKNSQIAELIRGIGFEGEILSDSADLISYENDTSLFEVKPALAVKPKNIDDIKKIVSLVSNKKAEDPSLSLTARAAGTGMAGGALNDSIIVDVANLNHIKSTTVERAVVEPGVFYRDMDAETQKLGVIMPSFPASRSLCAVGGMTGTNASGEMTLSYGSTENWVKRLRVVLSDGNEYEFGPLTLTQLEEKKKLQNFEGDVYRRMHELLEKNYDLIRGAKPNVAKNSTGYALWNIWDKKTFDLTKLFTGSEGTLGIFTEIEFALIKPKQHRKLVVIFLKDFDKLSDVVTRVLAHKPETFESYDDHTFQFAIRFFPDIVKSLKTGIIKLGLSFIPEAIMVLKGGFPKLVLLAEFTGDSEEEADQKANTAFADLKQFKVQIEIMRTQKDAEKFWTIRHESFNLLRKHGGSDKTAPFIDDIIVSPEKLPEFLPKLSEVMKDYKLTYTIAGHIGDGNLHIIPLMNLRNENDRDIVMELSQKVFDLVFSFGGSMSAEHNDGLVRTAFLRQMYGDKVYSLFEETKNIFDPKNIFNPGKKVYGHDLEYIKDHIDKVY</sequence>
<evidence type="ECO:0000256" key="2">
    <source>
        <dbReference type="ARBA" id="ARBA00022630"/>
    </source>
</evidence>